<protein>
    <recommendedName>
        <fullName evidence="4">VWA domain-containing protein</fullName>
    </recommendedName>
</protein>
<dbReference type="EMBL" id="BAAAPZ010000012">
    <property type="protein sequence ID" value="GAA2102090.1"/>
    <property type="molecule type" value="Genomic_DNA"/>
</dbReference>
<evidence type="ECO:0000256" key="1">
    <source>
        <dbReference type="SAM" id="MobiDB-lite"/>
    </source>
</evidence>
<reference evidence="2 3" key="1">
    <citation type="journal article" date="2019" name="Int. J. Syst. Evol. Microbiol.">
        <title>The Global Catalogue of Microorganisms (GCM) 10K type strain sequencing project: providing services to taxonomists for standard genome sequencing and annotation.</title>
        <authorList>
            <consortium name="The Broad Institute Genomics Platform"/>
            <consortium name="The Broad Institute Genome Sequencing Center for Infectious Disease"/>
            <person name="Wu L."/>
            <person name="Ma J."/>
        </authorList>
    </citation>
    <scope>NUCLEOTIDE SEQUENCE [LARGE SCALE GENOMIC DNA]</scope>
    <source>
        <strain evidence="2 3">JCM 15900</strain>
    </source>
</reference>
<keyword evidence="3" id="KW-1185">Reference proteome</keyword>
<sequence>MTVFMLNRGAEIRIPRTRLTLTAHLPVPHARVWAAGADGSEVEHIAPAPGILVVPQPPENLTFGVTTDGREFPAGSVVHLKLKAEGGPGGETDEIRLSEGTDLSGVSGALLLTLRAEGDSLLVRLADLPAARPDLPPLAEAARVETRRRLGGLDAGAAARTVLLAVDASASTRALDDTVLRGALEILSGFASVVAAGHSVLAALLDAAPEHVRCEDVSALPEAVLRARADRPLRSVFAASSAQLVRSLPAGTAVLFVTDALPADFELLAPLTREDGVLRHLVVLGSREDWAVESAGVTLPGGATVIDVAELSELPEPQHSGRLGEIADSLLRGLTEPAQSPDRPTSRSRH</sequence>
<evidence type="ECO:0000313" key="3">
    <source>
        <dbReference type="Proteomes" id="UP001500984"/>
    </source>
</evidence>
<evidence type="ECO:0000313" key="2">
    <source>
        <dbReference type="EMBL" id="GAA2102090.1"/>
    </source>
</evidence>
<accession>A0ABN2X057</accession>
<feature type="region of interest" description="Disordered" evidence="1">
    <location>
        <begin position="316"/>
        <end position="350"/>
    </location>
</feature>
<gene>
    <name evidence="2" type="ORF">GCM10009823_25340</name>
</gene>
<dbReference type="RefSeq" id="WP_344337640.1">
    <property type="nucleotide sequence ID" value="NZ_BAAAPZ010000012.1"/>
</dbReference>
<organism evidence="2 3">
    <name type="scientific">Brevibacterium salitolerans</name>
    <dbReference type="NCBI Taxonomy" id="1403566"/>
    <lineage>
        <taxon>Bacteria</taxon>
        <taxon>Bacillati</taxon>
        <taxon>Actinomycetota</taxon>
        <taxon>Actinomycetes</taxon>
        <taxon>Micrococcales</taxon>
        <taxon>Brevibacteriaceae</taxon>
        <taxon>Brevibacterium</taxon>
    </lineage>
</organism>
<proteinExistence type="predicted"/>
<comment type="caution">
    <text evidence="2">The sequence shown here is derived from an EMBL/GenBank/DDBJ whole genome shotgun (WGS) entry which is preliminary data.</text>
</comment>
<evidence type="ECO:0008006" key="4">
    <source>
        <dbReference type="Google" id="ProtNLM"/>
    </source>
</evidence>
<name>A0ABN2X057_9MICO</name>
<dbReference type="Proteomes" id="UP001500984">
    <property type="component" value="Unassembled WGS sequence"/>
</dbReference>